<comment type="caution">
    <text evidence="1">The sequence shown here is derived from an EMBL/GenBank/DDBJ whole genome shotgun (WGS) entry which is preliminary data.</text>
</comment>
<evidence type="ECO:0000313" key="1">
    <source>
        <dbReference type="EMBL" id="MBK6089613.1"/>
    </source>
</evidence>
<proteinExistence type="predicted"/>
<keyword evidence="2" id="KW-1185">Reference proteome</keyword>
<dbReference type="RefSeq" id="WP_201428322.1">
    <property type="nucleotide sequence ID" value="NZ_JAEQMG010000145.1"/>
</dbReference>
<dbReference type="EMBL" id="JAEQMG010000145">
    <property type="protein sequence ID" value="MBK6089613.1"/>
    <property type="molecule type" value="Genomic_DNA"/>
</dbReference>
<dbReference type="AlphaFoldDB" id="A0A935C6K0"/>
<name>A0A935C6K0_9FIRM</name>
<protein>
    <submittedName>
        <fullName evidence="1">Uncharacterized protein</fullName>
    </submittedName>
</protein>
<dbReference type="Proteomes" id="UP000633365">
    <property type="component" value="Unassembled WGS sequence"/>
</dbReference>
<organism evidence="1 2">
    <name type="scientific">Ruminococcus difficilis</name>
    <dbReference type="NCBI Taxonomy" id="2763069"/>
    <lineage>
        <taxon>Bacteria</taxon>
        <taxon>Bacillati</taxon>
        <taxon>Bacillota</taxon>
        <taxon>Clostridia</taxon>
        <taxon>Eubacteriales</taxon>
        <taxon>Oscillospiraceae</taxon>
        <taxon>Ruminococcus</taxon>
    </lineage>
</organism>
<gene>
    <name evidence="1" type="ORF">JKK62_13350</name>
</gene>
<accession>A0A935C6K0</accession>
<sequence>MKSIKVCVCLIIVCFFTIPQTGCIPDKDGCVNVTWLDSDTYTYYNKVDVRMSPDSDSLCLNFSSDPKDNFKWAQIAEGYIKRFAYDKGKLYIEFYDKWIVFNVDDYQAGSFNYELQQYDSETDVRMVCDRFDDLEWKTGEFEKNWETIKDLPQEYKSTSVFEWKEEDFE</sequence>
<evidence type="ECO:0000313" key="2">
    <source>
        <dbReference type="Proteomes" id="UP000633365"/>
    </source>
</evidence>
<reference evidence="1" key="1">
    <citation type="submission" date="2021-01" db="EMBL/GenBank/DDBJ databases">
        <title>Genome public.</title>
        <authorList>
            <person name="Liu C."/>
            <person name="Sun Q."/>
        </authorList>
    </citation>
    <scope>NUCLEOTIDE SEQUENCE</scope>
    <source>
        <strain evidence="1">M6</strain>
    </source>
</reference>